<sequence length="219" mass="24786">MNINSQLLGTTEEHIALNLDVPLHKEAAEAFAYLKKQASERGFELSLASGFRSFERQMKIWNGKASGERPLYDAHGELLEANELTNKEKVFAILRWSALPGASRHHWGTDADVYDAAALPDGETLQLTVAETVSGGFFAPMHRWLDSWLPSSEFYRPYAHDRGGVAPEPWHLSYLPLARSYMSALTADVIYKQIENSNLLLQREVLANFDEIFQRFIQC</sequence>
<dbReference type="InterPro" id="IPR052179">
    <property type="entry name" value="DD-CPase-like"/>
</dbReference>
<reference evidence="2" key="1">
    <citation type="submission" date="2023-07" db="EMBL/GenBank/DDBJ databases">
        <title>Genome content predicts the carbon catabolic preferences of heterotrophic bacteria.</title>
        <authorList>
            <person name="Gralka M."/>
        </authorList>
    </citation>
    <scope>NUCLEOTIDE SEQUENCE</scope>
    <source>
        <strain evidence="2">I3M17_2</strain>
    </source>
</reference>
<dbReference type="Proteomes" id="UP001169760">
    <property type="component" value="Unassembled WGS sequence"/>
</dbReference>
<dbReference type="Pfam" id="PF02557">
    <property type="entry name" value="VanY"/>
    <property type="match status" value="1"/>
</dbReference>
<gene>
    <name evidence="2" type="ORF">Q4521_17990</name>
</gene>
<dbReference type="GO" id="GO:0006508">
    <property type="term" value="P:proteolysis"/>
    <property type="evidence" value="ECO:0007669"/>
    <property type="project" value="InterPro"/>
</dbReference>
<dbReference type="GO" id="GO:0008233">
    <property type="term" value="F:peptidase activity"/>
    <property type="evidence" value="ECO:0007669"/>
    <property type="project" value="InterPro"/>
</dbReference>
<dbReference type="PANTHER" id="PTHR34385">
    <property type="entry name" value="D-ALANYL-D-ALANINE CARBOXYPEPTIDASE"/>
    <property type="match status" value="1"/>
</dbReference>
<accession>A0AAW7X9S4</accession>
<dbReference type="InterPro" id="IPR003709">
    <property type="entry name" value="VanY-like_core_dom"/>
</dbReference>
<evidence type="ECO:0000313" key="3">
    <source>
        <dbReference type="Proteomes" id="UP001169760"/>
    </source>
</evidence>
<comment type="caution">
    <text evidence="2">The sequence shown here is derived from an EMBL/GenBank/DDBJ whole genome shotgun (WGS) entry which is preliminary data.</text>
</comment>
<dbReference type="PANTHER" id="PTHR34385:SF1">
    <property type="entry name" value="PEPTIDOGLYCAN L-ALANYL-D-GLUTAMATE ENDOPEPTIDASE CWLK"/>
    <property type="match status" value="1"/>
</dbReference>
<dbReference type="RefSeq" id="WP_216064644.1">
    <property type="nucleotide sequence ID" value="NZ_CP123764.1"/>
</dbReference>
<organism evidence="2 3">
    <name type="scientific">Saccharophagus degradans</name>
    <dbReference type="NCBI Taxonomy" id="86304"/>
    <lineage>
        <taxon>Bacteria</taxon>
        <taxon>Pseudomonadati</taxon>
        <taxon>Pseudomonadota</taxon>
        <taxon>Gammaproteobacteria</taxon>
        <taxon>Cellvibrionales</taxon>
        <taxon>Cellvibrionaceae</taxon>
        <taxon>Saccharophagus</taxon>
    </lineage>
</organism>
<protein>
    <submittedName>
        <fullName evidence="2">M15 family metallopeptidase</fullName>
    </submittedName>
</protein>
<evidence type="ECO:0000259" key="1">
    <source>
        <dbReference type="Pfam" id="PF02557"/>
    </source>
</evidence>
<proteinExistence type="predicted"/>
<dbReference type="AlphaFoldDB" id="A0AAW7X9S4"/>
<name>A0AAW7X9S4_9GAMM</name>
<dbReference type="EMBL" id="JAUOPB010000014">
    <property type="protein sequence ID" value="MDO6424382.1"/>
    <property type="molecule type" value="Genomic_DNA"/>
</dbReference>
<dbReference type="CDD" id="cd14847">
    <property type="entry name" value="DD-carboxypeptidase_like"/>
    <property type="match status" value="1"/>
</dbReference>
<feature type="domain" description="D-alanyl-D-alanine carboxypeptidase-like core" evidence="1">
    <location>
        <begin position="23"/>
        <end position="176"/>
    </location>
</feature>
<evidence type="ECO:0000313" key="2">
    <source>
        <dbReference type="EMBL" id="MDO6424382.1"/>
    </source>
</evidence>